<organism evidence="1 2">
    <name type="scientific">Sphaerobolus stellatus (strain SS14)</name>
    <dbReference type="NCBI Taxonomy" id="990650"/>
    <lineage>
        <taxon>Eukaryota</taxon>
        <taxon>Fungi</taxon>
        <taxon>Dikarya</taxon>
        <taxon>Basidiomycota</taxon>
        <taxon>Agaricomycotina</taxon>
        <taxon>Agaricomycetes</taxon>
        <taxon>Phallomycetidae</taxon>
        <taxon>Geastrales</taxon>
        <taxon>Sphaerobolaceae</taxon>
        <taxon>Sphaerobolus</taxon>
    </lineage>
</organism>
<protein>
    <submittedName>
        <fullName evidence="1">Uncharacterized protein</fullName>
    </submittedName>
</protein>
<dbReference type="EMBL" id="KN837270">
    <property type="protein sequence ID" value="KIJ30012.1"/>
    <property type="molecule type" value="Genomic_DNA"/>
</dbReference>
<accession>A0A0C9UMG7</accession>
<reference evidence="1 2" key="1">
    <citation type="submission" date="2014-06" db="EMBL/GenBank/DDBJ databases">
        <title>Evolutionary Origins and Diversification of the Mycorrhizal Mutualists.</title>
        <authorList>
            <consortium name="DOE Joint Genome Institute"/>
            <consortium name="Mycorrhizal Genomics Consortium"/>
            <person name="Kohler A."/>
            <person name="Kuo A."/>
            <person name="Nagy L.G."/>
            <person name="Floudas D."/>
            <person name="Copeland A."/>
            <person name="Barry K.W."/>
            <person name="Cichocki N."/>
            <person name="Veneault-Fourrey C."/>
            <person name="LaButti K."/>
            <person name="Lindquist E.A."/>
            <person name="Lipzen A."/>
            <person name="Lundell T."/>
            <person name="Morin E."/>
            <person name="Murat C."/>
            <person name="Riley R."/>
            <person name="Ohm R."/>
            <person name="Sun H."/>
            <person name="Tunlid A."/>
            <person name="Henrissat B."/>
            <person name="Grigoriev I.V."/>
            <person name="Hibbett D.S."/>
            <person name="Martin F."/>
        </authorList>
    </citation>
    <scope>NUCLEOTIDE SEQUENCE [LARGE SCALE GENOMIC DNA]</scope>
    <source>
        <strain evidence="1 2">SS14</strain>
    </source>
</reference>
<dbReference type="HOGENOM" id="CLU_2110520_0_0_1"/>
<gene>
    <name evidence="1" type="ORF">M422DRAFT_268474</name>
</gene>
<dbReference type="Proteomes" id="UP000054279">
    <property type="component" value="Unassembled WGS sequence"/>
</dbReference>
<evidence type="ECO:0000313" key="2">
    <source>
        <dbReference type="Proteomes" id="UP000054279"/>
    </source>
</evidence>
<keyword evidence="2" id="KW-1185">Reference proteome</keyword>
<evidence type="ECO:0000313" key="1">
    <source>
        <dbReference type="EMBL" id="KIJ30012.1"/>
    </source>
</evidence>
<sequence>MRFQLYTLCHIELDLSEETAEGVAGPVAEAVKRWTDEAIRLEWLYVKASCERWDEEIKLLKEEGQRVSKSFEWLKKEWQNRQREWGREADLGVVTTHTGKRSGEYSQMFHKVHYR</sequence>
<proteinExistence type="predicted"/>
<dbReference type="OrthoDB" id="3232711at2759"/>
<name>A0A0C9UMG7_SPHS4</name>
<dbReference type="AlphaFoldDB" id="A0A0C9UMG7"/>